<keyword evidence="2" id="KW-0812">Transmembrane</keyword>
<feature type="compositionally biased region" description="Gly residues" evidence="1">
    <location>
        <begin position="176"/>
        <end position="185"/>
    </location>
</feature>
<evidence type="ECO:0000256" key="2">
    <source>
        <dbReference type="SAM" id="Phobius"/>
    </source>
</evidence>
<dbReference type="Pfam" id="PF13400">
    <property type="entry name" value="Tad"/>
    <property type="match status" value="1"/>
</dbReference>
<organism evidence="4 5">
    <name type="scientific">Streptomyces mooreae</name>
    <dbReference type="NCBI Taxonomy" id="3075523"/>
    <lineage>
        <taxon>Bacteria</taxon>
        <taxon>Bacillati</taxon>
        <taxon>Actinomycetota</taxon>
        <taxon>Actinomycetes</taxon>
        <taxon>Kitasatosporales</taxon>
        <taxon>Streptomycetaceae</taxon>
        <taxon>Streptomyces</taxon>
    </lineage>
</organism>
<keyword evidence="2" id="KW-0472">Membrane</keyword>
<evidence type="ECO:0000313" key="4">
    <source>
        <dbReference type="EMBL" id="MDT0458608.1"/>
    </source>
</evidence>
<gene>
    <name evidence="4" type="ORF">RM550_23210</name>
</gene>
<protein>
    <submittedName>
        <fullName evidence="4">Pilus assembly protein TadG-related protein</fullName>
    </submittedName>
</protein>
<reference evidence="4" key="1">
    <citation type="submission" date="2024-05" db="EMBL/GenBank/DDBJ databases">
        <title>30 novel species of actinomycetes from the DSMZ collection.</title>
        <authorList>
            <person name="Nouioui I."/>
        </authorList>
    </citation>
    <scope>NUCLEOTIDE SEQUENCE</scope>
    <source>
        <strain evidence="4">DSM 41527</strain>
    </source>
</reference>
<dbReference type="EMBL" id="JAVRFE010000032">
    <property type="protein sequence ID" value="MDT0458608.1"/>
    <property type="molecule type" value="Genomic_DNA"/>
</dbReference>
<feature type="compositionally biased region" description="Basic and acidic residues" evidence="1">
    <location>
        <begin position="190"/>
        <end position="210"/>
    </location>
</feature>
<comment type="caution">
    <text evidence="4">The sequence shown here is derived from an EMBL/GenBank/DDBJ whole genome shotgun (WGS) entry which is preliminary data.</text>
</comment>
<evidence type="ECO:0000256" key="1">
    <source>
        <dbReference type="SAM" id="MobiDB-lite"/>
    </source>
</evidence>
<accession>A0ABU2TCE6</accession>
<keyword evidence="5" id="KW-1185">Reference proteome</keyword>
<proteinExistence type="predicted"/>
<keyword evidence="2" id="KW-1133">Transmembrane helix</keyword>
<sequence>MPATVPRRRRDAGQAFPLYIVAVAGLLFLALAFFAVGQAAATRNGAQTAADAAALAAGQQYRDLLTKTFLDGLRDGSYESNRAVWKDLLNGRGVPSDAACERAGWFAGRNGADLLASRGDGCISDSWPTSFAVAVKTRKPVGNSVIPRTKSAHGEAEAKSVVKPRCTLDPSTDGTGTTGGTGGSDGQSDEGDKGSKDDKGGKGDKDKDAPKTAPLEITCDGKRWTLDPDNLRHLPEASDLFSVRLAH</sequence>
<name>A0ABU2TCE6_9ACTN</name>
<evidence type="ECO:0000259" key="3">
    <source>
        <dbReference type="Pfam" id="PF13400"/>
    </source>
</evidence>
<evidence type="ECO:0000313" key="5">
    <source>
        <dbReference type="Proteomes" id="UP001180551"/>
    </source>
</evidence>
<feature type="transmembrane region" description="Helical" evidence="2">
    <location>
        <begin position="16"/>
        <end position="36"/>
    </location>
</feature>
<feature type="domain" description="Putative Flp pilus-assembly TadG-like N-terminal" evidence="3">
    <location>
        <begin position="13"/>
        <end position="60"/>
    </location>
</feature>
<dbReference type="InterPro" id="IPR028087">
    <property type="entry name" value="Tad_N"/>
</dbReference>
<feature type="compositionally biased region" description="Basic and acidic residues" evidence="1">
    <location>
        <begin position="219"/>
        <end position="232"/>
    </location>
</feature>
<feature type="region of interest" description="Disordered" evidence="1">
    <location>
        <begin position="144"/>
        <end position="232"/>
    </location>
</feature>
<dbReference type="RefSeq" id="WP_311625686.1">
    <property type="nucleotide sequence ID" value="NZ_JAVRFE010000032.1"/>
</dbReference>
<dbReference type="Proteomes" id="UP001180551">
    <property type="component" value="Unassembled WGS sequence"/>
</dbReference>